<sequence>MEQCLNKLKTKKAELLKVQPFFYKGDRETVENRGLEPLTY</sequence>
<evidence type="ECO:0000313" key="1">
    <source>
        <dbReference type="EMBL" id="CEM61427.1"/>
    </source>
</evidence>
<dbReference type="Proteomes" id="UP000042527">
    <property type="component" value="Unassembled WGS sequence"/>
</dbReference>
<accession>A0A0B7GV24</accession>
<organism evidence="1 2">
    <name type="scientific">Treponema phagedenis</name>
    <dbReference type="NCBI Taxonomy" id="162"/>
    <lineage>
        <taxon>Bacteria</taxon>
        <taxon>Pseudomonadati</taxon>
        <taxon>Spirochaetota</taxon>
        <taxon>Spirochaetia</taxon>
        <taxon>Spirochaetales</taxon>
        <taxon>Treponemataceae</taxon>
        <taxon>Treponema</taxon>
    </lineage>
</organism>
<protein>
    <submittedName>
        <fullName evidence="1">Uncharacterized protein</fullName>
    </submittedName>
</protein>
<dbReference type="EMBL" id="CDNC01000011">
    <property type="protein sequence ID" value="CEM61427.1"/>
    <property type="molecule type" value="Genomic_DNA"/>
</dbReference>
<name>A0A0B7GV24_TREPH</name>
<reference evidence="2" key="1">
    <citation type="submission" date="2015-01" db="EMBL/GenBank/DDBJ databases">
        <authorList>
            <person name="Manzoor Shahid"/>
            <person name="Zubair Saima"/>
        </authorList>
    </citation>
    <scope>NUCLEOTIDE SEQUENCE [LARGE SCALE GENOMIC DNA]</scope>
    <source>
        <strain evidence="2">V1</strain>
    </source>
</reference>
<gene>
    <name evidence="1" type="ORF">TPHV1_190034</name>
</gene>
<dbReference type="AlphaFoldDB" id="A0A0B7GV24"/>
<keyword evidence="2" id="KW-1185">Reference proteome</keyword>
<proteinExistence type="predicted"/>
<evidence type="ECO:0000313" key="2">
    <source>
        <dbReference type="Proteomes" id="UP000042527"/>
    </source>
</evidence>